<dbReference type="Gene3D" id="1.10.760.10">
    <property type="entry name" value="Cytochrome c-like domain"/>
    <property type="match status" value="2"/>
</dbReference>
<dbReference type="InterPro" id="IPR051200">
    <property type="entry name" value="Host-pathogen_enzymatic-act"/>
</dbReference>
<dbReference type="SUPFAM" id="SSF50974">
    <property type="entry name" value="Nitrous oxide reductase, N-terminal domain"/>
    <property type="match status" value="1"/>
</dbReference>
<dbReference type="SUPFAM" id="SSF46626">
    <property type="entry name" value="Cytochrome c"/>
    <property type="match status" value="2"/>
</dbReference>
<proteinExistence type="predicted"/>
<dbReference type="PROSITE" id="PS51007">
    <property type="entry name" value="CYTC"/>
    <property type="match status" value="2"/>
</dbReference>
<feature type="domain" description="Cytochrome c" evidence="4">
    <location>
        <begin position="387"/>
        <end position="504"/>
    </location>
</feature>
<dbReference type="InterPro" id="IPR036909">
    <property type="entry name" value="Cyt_c-like_dom_sf"/>
</dbReference>
<gene>
    <name evidence="5" type="ORF">METZ01_LOCUS84765</name>
</gene>
<dbReference type="Gene3D" id="2.130.10.10">
    <property type="entry name" value="YVTN repeat-like/Quinoprotein amine dehydrogenase"/>
    <property type="match status" value="3"/>
</dbReference>
<feature type="domain" description="Cytochrome c" evidence="4">
    <location>
        <begin position="515"/>
        <end position="619"/>
    </location>
</feature>
<dbReference type="InterPro" id="IPR015943">
    <property type="entry name" value="WD40/YVTN_repeat-like_dom_sf"/>
</dbReference>
<dbReference type="InterPro" id="IPR011045">
    <property type="entry name" value="N2O_reductase_N"/>
</dbReference>
<keyword evidence="1" id="KW-0349">Heme</keyword>
<reference evidence="5" key="1">
    <citation type="submission" date="2018-05" db="EMBL/GenBank/DDBJ databases">
        <authorList>
            <person name="Lanie J.A."/>
            <person name="Ng W.-L."/>
            <person name="Kazmierczak K.M."/>
            <person name="Andrzejewski T.M."/>
            <person name="Davidsen T.M."/>
            <person name="Wayne K.J."/>
            <person name="Tettelin H."/>
            <person name="Glass J.I."/>
            <person name="Rusch D."/>
            <person name="Podicherti R."/>
            <person name="Tsui H.-C.T."/>
            <person name="Winkler M.E."/>
        </authorList>
    </citation>
    <scope>NUCLEOTIDE SEQUENCE</scope>
</reference>
<dbReference type="EMBL" id="UINC01007188">
    <property type="protein sequence ID" value="SVA31911.1"/>
    <property type="molecule type" value="Genomic_DNA"/>
</dbReference>
<accession>A0A381UVY4</accession>
<name>A0A381UVY4_9ZZZZ</name>
<evidence type="ECO:0000313" key="5">
    <source>
        <dbReference type="EMBL" id="SVA31911.1"/>
    </source>
</evidence>
<feature type="non-terminal residue" evidence="5">
    <location>
        <position position="1"/>
    </location>
</feature>
<sequence>VLVIFPLVACSSSSSSTERIQPADTVTVVAVNTVAAEPTPLPVTQPVKASATPEPTSSPLVDGPVAASFVAVSPDGNVVAAINPDSGSVTIVDAVTLAVKAEVSVGDDPRTLCFTPDSKKIVVSNWGSASISVISLDRGIDAEHHRVGLMPYGVVTDGNSAFITEFATGNVSVLNLKTGRQVNRIPVNPFPAGLAITSDREQLLVTHLFSGDVTSIDVKTSKVSHIVSTGLDISSNQFVAIGPSGDKAYLPQTRSNVDNTALLFDSTVFPVVNILDLPDLNLMVRDRITIDTADEPVNMPFSVAISPDENVVFVANAGSDDVSVIDQRTDRGVAHISVGANPRGVAITPDGSRVFVNNVLDGTLSVIDTDDLVVTQTVDLTDIPLPETILQGKKIFNSASEPLLTTDNWISCATCHFDGMMDGRTWLGFPDGPRNTPSLLGVSRTLPIHWSGDLDELQDVEVTIREIQVGNGLINGEAHDTLGVAHAGMSSQLDALASYLAVLEFPMSPQPVDGADLKLGRQMFTSLGCQRCHVPPIFTDRELHEVGTGDKLLEKNRHGHGTRFDTPSLISVWMTAPYFHDGSAQTLEDVFRTGTVHNVFEQLSVEELSSLIGYMKALPVED</sequence>
<dbReference type="PANTHER" id="PTHR47197">
    <property type="entry name" value="PROTEIN NIRF"/>
    <property type="match status" value="1"/>
</dbReference>
<dbReference type="AlphaFoldDB" id="A0A381UVY4"/>
<evidence type="ECO:0000259" key="4">
    <source>
        <dbReference type="PROSITE" id="PS51007"/>
    </source>
</evidence>
<keyword evidence="3" id="KW-0408">Iron</keyword>
<dbReference type="GO" id="GO:0020037">
    <property type="term" value="F:heme binding"/>
    <property type="evidence" value="ECO:0007669"/>
    <property type="project" value="InterPro"/>
</dbReference>
<evidence type="ECO:0000256" key="1">
    <source>
        <dbReference type="ARBA" id="ARBA00022617"/>
    </source>
</evidence>
<dbReference type="PANTHER" id="PTHR47197:SF3">
    <property type="entry name" value="DIHYDRO-HEME D1 DEHYDROGENASE"/>
    <property type="match status" value="1"/>
</dbReference>
<evidence type="ECO:0000256" key="2">
    <source>
        <dbReference type="ARBA" id="ARBA00022723"/>
    </source>
</evidence>
<dbReference type="GO" id="GO:0046872">
    <property type="term" value="F:metal ion binding"/>
    <property type="evidence" value="ECO:0007669"/>
    <property type="project" value="UniProtKB-KW"/>
</dbReference>
<dbReference type="GO" id="GO:0009055">
    <property type="term" value="F:electron transfer activity"/>
    <property type="evidence" value="ECO:0007669"/>
    <property type="project" value="InterPro"/>
</dbReference>
<protein>
    <recommendedName>
        <fullName evidence="4">Cytochrome c domain-containing protein</fullName>
    </recommendedName>
</protein>
<dbReference type="NCBIfam" id="TIGR02276">
    <property type="entry name" value="beta_rpt_yvtn"/>
    <property type="match status" value="2"/>
</dbReference>
<dbReference type="InterPro" id="IPR009056">
    <property type="entry name" value="Cyt_c-like_dom"/>
</dbReference>
<organism evidence="5">
    <name type="scientific">marine metagenome</name>
    <dbReference type="NCBI Taxonomy" id="408172"/>
    <lineage>
        <taxon>unclassified sequences</taxon>
        <taxon>metagenomes</taxon>
        <taxon>ecological metagenomes</taxon>
    </lineage>
</organism>
<dbReference type="InterPro" id="IPR011964">
    <property type="entry name" value="YVTN_b-propeller_repeat"/>
</dbReference>
<evidence type="ECO:0000256" key="3">
    <source>
        <dbReference type="ARBA" id="ARBA00023004"/>
    </source>
</evidence>
<keyword evidence="2" id="KW-0479">Metal-binding</keyword>